<keyword evidence="1" id="KW-0472">Membrane</keyword>
<feature type="transmembrane region" description="Helical" evidence="1">
    <location>
        <begin position="140"/>
        <end position="166"/>
    </location>
</feature>
<keyword evidence="3" id="KW-1185">Reference proteome</keyword>
<feature type="transmembrane region" description="Helical" evidence="1">
    <location>
        <begin position="57"/>
        <end position="77"/>
    </location>
</feature>
<feature type="transmembrane region" description="Helical" evidence="1">
    <location>
        <begin position="107"/>
        <end position="128"/>
    </location>
</feature>
<protein>
    <submittedName>
        <fullName evidence="2">Uncharacterized protein</fullName>
    </submittedName>
</protein>
<evidence type="ECO:0000313" key="3">
    <source>
        <dbReference type="Proteomes" id="UP000077684"/>
    </source>
</evidence>
<feature type="transmembrane region" description="Helical" evidence="1">
    <location>
        <begin position="399"/>
        <end position="419"/>
    </location>
</feature>
<keyword evidence="1" id="KW-1133">Transmembrane helix</keyword>
<organism evidence="2 3">
    <name type="scientific">Tilletia controversa</name>
    <name type="common">dwarf bunt fungus</name>
    <dbReference type="NCBI Taxonomy" id="13291"/>
    <lineage>
        <taxon>Eukaryota</taxon>
        <taxon>Fungi</taxon>
        <taxon>Dikarya</taxon>
        <taxon>Basidiomycota</taxon>
        <taxon>Ustilaginomycotina</taxon>
        <taxon>Exobasidiomycetes</taxon>
        <taxon>Tilletiales</taxon>
        <taxon>Tilletiaceae</taxon>
        <taxon>Tilletia</taxon>
    </lineage>
</organism>
<feature type="transmembrane region" description="Helical" evidence="1">
    <location>
        <begin position="262"/>
        <end position="286"/>
    </location>
</feature>
<feature type="transmembrane region" description="Helical" evidence="1">
    <location>
        <begin position="187"/>
        <end position="210"/>
    </location>
</feature>
<keyword evidence="1" id="KW-0812">Transmembrane</keyword>
<feature type="transmembrane region" description="Helical" evidence="1">
    <location>
        <begin position="439"/>
        <end position="461"/>
    </location>
</feature>
<evidence type="ECO:0000313" key="2">
    <source>
        <dbReference type="EMBL" id="KAE8251040.1"/>
    </source>
</evidence>
<dbReference type="EMBL" id="LWDE02000236">
    <property type="protein sequence ID" value="KAE8251040.1"/>
    <property type="molecule type" value="Genomic_DNA"/>
</dbReference>
<comment type="caution">
    <text evidence="2">The sequence shown here is derived from an EMBL/GenBank/DDBJ whole genome shotgun (WGS) entry which is preliminary data.</text>
</comment>
<proteinExistence type="predicted"/>
<evidence type="ECO:0000256" key="1">
    <source>
        <dbReference type="SAM" id="Phobius"/>
    </source>
</evidence>
<dbReference type="AlphaFoldDB" id="A0A8X7MVU6"/>
<reference evidence="2" key="1">
    <citation type="submission" date="2016-04" db="EMBL/GenBank/DDBJ databases">
        <authorList>
            <person name="Nguyen H.D."/>
            <person name="Samba Siva P."/>
            <person name="Cullis J."/>
            <person name="Levesque C.A."/>
            <person name="Hambleton S."/>
        </authorList>
    </citation>
    <scope>NUCLEOTIDE SEQUENCE</scope>
    <source>
        <strain evidence="2">DAOMC 236426</strain>
    </source>
</reference>
<sequence>MDLYARFDLPPPPPPTVFSRDHTDGRARMPNFASVDEVSKFVDASRLWRHSRGANDFLRFGTAYLLVISLLVAAGILHKIYKRSFWVFRIVPRGHSNILIPNVHNSWALFITPYLWILAASSIAHIIGDARNEPVVNISLWISIMWSPTLFAVWYQAWGLIAARLGDGSASFEELPGHSLTKSMPSWLINAVFLLLPVVPSVAASLVGAIGNAHLEHARYGWYDWHTKYDGTPELTRDMVLDAQNIFHESIRGAYHVCISQAIWGMMCFLFGTAHSFATSSLIFSIGDHLQAKRRAVLAQKPRIIPQALPTHAPVIDRSLPQISQSDFSFKWRTADEAISKPLPSITCDSMSTDNQHSRIETRMYTFGQRMHDQHISFFPAIKSSSTIVRIEASKAERVLNFFIIQSVSIMLGTVALISDSLYMALHSYAAAEANNYESAFITGYIAVVIITLLAGTGSFISSTHTTFEASFTALLYARRFDPGSSDISSSGGERTDFLNME</sequence>
<gene>
    <name evidence="2" type="ORF">A4X06_0g2829</name>
</gene>
<name>A0A8X7MVU6_9BASI</name>
<reference evidence="2" key="2">
    <citation type="journal article" date="2019" name="IMA Fungus">
        <title>Genome sequencing and comparison of five Tilletia species to identify candidate genes for the detection of regulated species infecting wheat.</title>
        <authorList>
            <person name="Nguyen H.D.T."/>
            <person name="Sultana T."/>
            <person name="Kesanakurti P."/>
            <person name="Hambleton S."/>
        </authorList>
    </citation>
    <scope>NUCLEOTIDE SEQUENCE</scope>
    <source>
        <strain evidence="2">DAOMC 236426</strain>
    </source>
</reference>
<accession>A0A8X7MVU6</accession>
<dbReference type="Proteomes" id="UP000077684">
    <property type="component" value="Unassembled WGS sequence"/>
</dbReference>